<dbReference type="HOGENOM" id="CLU_3058660_0_0_9"/>
<dbReference type="AlphaFoldDB" id="D3G225"/>
<keyword evidence="1" id="KW-0472">Membrane</keyword>
<protein>
    <submittedName>
        <fullName evidence="2">Uncharacterized protein</fullName>
    </submittedName>
</protein>
<evidence type="ECO:0000313" key="2">
    <source>
        <dbReference type="EMBL" id="ADC52401.1"/>
    </source>
</evidence>
<sequence length="53" mass="6197">MESLIYQVIAILFPISLLFLIAWFISTSLKKSKQLKSIEKKLSRMVKSETKEH</sequence>
<name>D3G225_ALKPO</name>
<keyword evidence="1" id="KW-1133">Transmembrane helix</keyword>
<dbReference type="Proteomes" id="UP000001544">
    <property type="component" value="Plasmid pBpOF4-02"/>
</dbReference>
<dbReference type="EMBL" id="CP001880">
    <property type="protein sequence ID" value="ADC52401.1"/>
    <property type="molecule type" value="Genomic_DNA"/>
</dbReference>
<proteinExistence type="predicted"/>
<accession>D3G225</accession>
<organism evidence="2 3">
    <name type="scientific">Alkalihalophilus pseudofirmus (strain ATCC BAA-2126 / JCM 17055 / OF4)</name>
    <name type="common">Bacillus pseudofirmus</name>
    <dbReference type="NCBI Taxonomy" id="398511"/>
    <lineage>
        <taxon>Bacteria</taxon>
        <taxon>Bacillati</taxon>
        <taxon>Bacillota</taxon>
        <taxon>Bacilli</taxon>
        <taxon>Bacillales</taxon>
        <taxon>Bacillaceae</taxon>
        <taxon>Alkalihalophilus</taxon>
    </lineage>
</organism>
<keyword evidence="1" id="KW-0812">Transmembrane</keyword>
<evidence type="ECO:0000256" key="1">
    <source>
        <dbReference type="SAM" id="Phobius"/>
    </source>
</evidence>
<gene>
    <name evidence="2" type="ordered locus">BpOF4_22029</name>
</gene>
<dbReference type="KEGG" id="bpf:BpOF4_22029"/>
<keyword evidence="3" id="KW-1185">Reference proteome</keyword>
<keyword evidence="2" id="KW-0614">Plasmid</keyword>
<reference evidence="2 3" key="1">
    <citation type="journal article" date="2011" name="Environ. Microbiol.">
        <title>Genome of alkaliphilic Bacillus pseudofirmus OF4 reveals adaptations that support the ability to grow in an external pH range from 7.5 to 11.4.</title>
        <authorList>
            <person name="Janto B."/>
            <person name="Ahmed A."/>
            <person name="Ito M."/>
            <person name="Liu J."/>
            <person name="Hicks D.B."/>
            <person name="Pagni S."/>
            <person name="Fackelmayer O.J."/>
            <person name="Smith T.A."/>
            <person name="Earl J."/>
            <person name="Elbourne L.D."/>
            <person name="Hassan K."/>
            <person name="Paulsen I.T."/>
            <person name="Kolsto A.B."/>
            <person name="Tourasse N.J."/>
            <person name="Ehrlich G.D."/>
            <person name="Boissy R."/>
            <person name="Ivey D.M."/>
            <person name="Li G."/>
            <person name="Xue Y."/>
            <person name="Ma Y."/>
            <person name="Hu F.Z."/>
            <person name="Krulwich T.A."/>
        </authorList>
    </citation>
    <scope>NUCLEOTIDE SEQUENCE [LARGE SCALE GENOMIC DNA]</scope>
    <source>
        <strain evidence="3">ATCC BAA-2126 / JCM 17055 / OF4</strain>
    </source>
</reference>
<geneLocation type="plasmid" evidence="2 3">
    <name>pBpOF4-02</name>
</geneLocation>
<evidence type="ECO:0000313" key="3">
    <source>
        <dbReference type="Proteomes" id="UP000001544"/>
    </source>
</evidence>
<feature type="transmembrane region" description="Helical" evidence="1">
    <location>
        <begin position="6"/>
        <end position="26"/>
    </location>
</feature>